<evidence type="ECO:0000313" key="4">
    <source>
        <dbReference type="EnsemblMetazoa" id="G19833.3:cds"/>
    </source>
</evidence>
<dbReference type="InterPro" id="IPR018378">
    <property type="entry name" value="C-type_lectin_CS"/>
</dbReference>
<dbReference type="InterPro" id="IPR050111">
    <property type="entry name" value="C-type_lectin/snaclec_domain"/>
</dbReference>
<sequence>MAGVVSVCTILSWVLVVGVYSTCPRGWLAVSDDCLMFAKGRLSWIDAAKSCKHNNESVLVTIDSYDKMAQINTIAKVLASPTIGMIGFWTGGNDFGIEGVWRWEETNEQISGFTNWAPGSPDGKSAENCMTVGFAPNSTDTFWKDAPCSGHHNYICQFSLNTGGSQVIGRK</sequence>
<dbReference type="InterPro" id="IPR016186">
    <property type="entry name" value="C-type_lectin-like/link_sf"/>
</dbReference>
<dbReference type="CDD" id="cd00037">
    <property type="entry name" value="CLECT"/>
    <property type="match status" value="1"/>
</dbReference>
<dbReference type="InterPro" id="IPR001304">
    <property type="entry name" value="C-type_lectin-like"/>
</dbReference>
<reference evidence="4" key="1">
    <citation type="submission" date="2022-08" db="UniProtKB">
        <authorList>
            <consortium name="EnsemblMetazoa"/>
        </authorList>
    </citation>
    <scope>IDENTIFICATION</scope>
    <source>
        <strain evidence="4">05x7-T-G4-1.051#20</strain>
    </source>
</reference>
<dbReference type="PROSITE" id="PS00615">
    <property type="entry name" value="C_TYPE_LECTIN_1"/>
    <property type="match status" value="1"/>
</dbReference>
<keyword evidence="2" id="KW-0732">Signal</keyword>
<dbReference type="Proteomes" id="UP000005408">
    <property type="component" value="Unassembled WGS sequence"/>
</dbReference>
<dbReference type="SUPFAM" id="SSF56436">
    <property type="entry name" value="C-type lectin-like"/>
    <property type="match status" value="1"/>
</dbReference>
<evidence type="ECO:0000259" key="3">
    <source>
        <dbReference type="PROSITE" id="PS50041"/>
    </source>
</evidence>
<dbReference type="Pfam" id="PF00059">
    <property type="entry name" value="Lectin_C"/>
    <property type="match status" value="1"/>
</dbReference>
<feature type="signal peptide" evidence="2">
    <location>
        <begin position="1"/>
        <end position="29"/>
    </location>
</feature>
<dbReference type="PROSITE" id="PS50041">
    <property type="entry name" value="C_TYPE_LECTIN_2"/>
    <property type="match status" value="1"/>
</dbReference>
<dbReference type="EnsemblMetazoa" id="G19833.3">
    <property type="protein sequence ID" value="G19833.3:cds"/>
    <property type="gene ID" value="G19833"/>
</dbReference>
<dbReference type="InterPro" id="IPR016187">
    <property type="entry name" value="CTDL_fold"/>
</dbReference>
<evidence type="ECO:0000256" key="1">
    <source>
        <dbReference type="ARBA" id="ARBA00023157"/>
    </source>
</evidence>
<evidence type="ECO:0000313" key="5">
    <source>
        <dbReference type="Proteomes" id="UP000005408"/>
    </source>
</evidence>
<feature type="domain" description="C-type lectin" evidence="3">
    <location>
        <begin position="30"/>
        <end position="157"/>
    </location>
</feature>
<dbReference type="Gene3D" id="3.10.100.10">
    <property type="entry name" value="Mannose-Binding Protein A, subunit A"/>
    <property type="match status" value="1"/>
</dbReference>
<accession>A0A8W8JLB8</accession>
<keyword evidence="5" id="KW-1185">Reference proteome</keyword>
<keyword evidence="1" id="KW-1015">Disulfide bond</keyword>
<dbReference type="AlphaFoldDB" id="A0A8W8JLB8"/>
<protein>
    <recommendedName>
        <fullName evidence="3">C-type lectin domain-containing protein</fullName>
    </recommendedName>
</protein>
<dbReference type="PANTHER" id="PTHR22803">
    <property type="entry name" value="MANNOSE, PHOSPHOLIPASE, LECTIN RECEPTOR RELATED"/>
    <property type="match status" value="1"/>
</dbReference>
<dbReference type="PRINTS" id="PR01504">
    <property type="entry name" value="PNCREATITSAP"/>
</dbReference>
<organism evidence="4 5">
    <name type="scientific">Magallana gigas</name>
    <name type="common">Pacific oyster</name>
    <name type="synonym">Crassostrea gigas</name>
    <dbReference type="NCBI Taxonomy" id="29159"/>
    <lineage>
        <taxon>Eukaryota</taxon>
        <taxon>Metazoa</taxon>
        <taxon>Spiralia</taxon>
        <taxon>Lophotrochozoa</taxon>
        <taxon>Mollusca</taxon>
        <taxon>Bivalvia</taxon>
        <taxon>Autobranchia</taxon>
        <taxon>Pteriomorphia</taxon>
        <taxon>Ostreida</taxon>
        <taxon>Ostreoidea</taxon>
        <taxon>Ostreidae</taxon>
        <taxon>Magallana</taxon>
    </lineage>
</organism>
<evidence type="ECO:0000256" key="2">
    <source>
        <dbReference type="SAM" id="SignalP"/>
    </source>
</evidence>
<dbReference type="SMART" id="SM00034">
    <property type="entry name" value="CLECT"/>
    <property type="match status" value="1"/>
</dbReference>
<name>A0A8W8JLB8_MAGGI</name>
<feature type="chain" id="PRO_5036457301" description="C-type lectin domain-containing protein" evidence="2">
    <location>
        <begin position="30"/>
        <end position="171"/>
    </location>
</feature>
<proteinExistence type="predicted"/>